<gene>
    <name evidence="8" type="ORF">LWC34_29155</name>
</gene>
<dbReference type="InterPro" id="IPR036388">
    <property type="entry name" value="WH-like_DNA-bd_sf"/>
</dbReference>
<dbReference type="PANTHER" id="PTHR35807">
    <property type="entry name" value="TRANSCRIPTIONAL REGULATOR REDD-RELATED"/>
    <property type="match status" value="1"/>
</dbReference>
<evidence type="ECO:0000256" key="6">
    <source>
        <dbReference type="PROSITE-ProRule" id="PRU01091"/>
    </source>
</evidence>
<comment type="similarity">
    <text evidence="1">Belongs to the AfsR/DnrI/RedD regulatory family.</text>
</comment>
<proteinExistence type="inferred from homology"/>
<dbReference type="PROSITE" id="PS51755">
    <property type="entry name" value="OMPR_PHOB"/>
    <property type="match status" value="1"/>
</dbReference>
<reference evidence="8 9" key="1">
    <citation type="submission" date="2021-12" db="EMBL/GenBank/DDBJ databases">
        <title>Genome sequence of Kibdelosporangium philippinense ATCC 49844.</title>
        <authorList>
            <person name="Fedorov E.A."/>
            <person name="Omeragic M."/>
            <person name="Shalygina K.F."/>
            <person name="Maclea K.S."/>
        </authorList>
    </citation>
    <scope>NUCLEOTIDE SEQUENCE [LARGE SCALE GENOMIC DNA]</scope>
    <source>
        <strain evidence="8 9">ATCC 49844</strain>
    </source>
</reference>
<dbReference type="Gene3D" id="3.40.50.300">
    <property type="entry name" value="P-loop containing nucleotide triphosphate hydrolases"/>
    <property type="match status" value="1"/>
</dbReference>
<dbReference type="Gene3D" id="1.10.10.10">
    <property type="entry name" value="Winged helix-like DNA-binding domain superfamily/Winged helix DNA-binding domain"/>
    <property type="match status" value="1"/>
</dbReference>
<dbReference type="Pfam" id="PF00931">
    <property type="entry name" value="NB-ARC"/>
    <property type="match status" value="1"/>
</dbReference>
<name>A0ABS8ZIT6_9PSEU</name>
<evidence type="ECO:0000256" key="4">
    <source>
        <dbReference type="ARBA" id="ARBA00023163"/>
    </source>
</evidence>
<dbReference type="Pfam" id="PF03704">
    <property type="entry name" value="BTAD"/>
    <property type="match status" value="1"/>
</dbReference>
<feature type="domain" description="OmpR/PhoB-type" evidence="7">
    <location>
        <begin position="1"/>
        <end position="101"/>
    </location>
</feature>
<dbReference type="Pfam" id="PF13424">
    <property type="entry name" value="TPR_12"/>
    <property type="match status" value="1"/>
</dbReference>
<sequence>MSPAVRFALLGPLRAWRHGVEIELGPPQQRLLLSMLLAYAGKPVSLDTLVDLLWEDEPPSSAVNVVHRYVGTLRRLFEPELPTRATGSWLIREAGAYRLAVDAESCDLIEYREHTAKARKLAESGNAAEAVSTYVLALRLWQGRVAHGVAAPARAKAIFLDFDHEGCRVICEAADVALPIGRTADVVPYLRLAVSLDEYNEAMQARLMLALAAAGNQAAALQTFETIRDKLANELGVAPGPELTAAFRKVLTPQTVEETPLITPIVQPAQLPPDLPAFAGREAELKHLESLLPQASTGLVTVAIDGMPGSGKTTLAVHWAHSVADRFPDGQLYVNMRGFDPDHVQLTAAEALRGFLDALGIAASRIPPSVDAQSALYRSVLSNRRVLVLIDNAREITDIRPLLPGAAGCLVIVTSRNRLGGLVAAEGAQVLTLHSLSAEEARETLIRRLGREKVETEAEAVEEIIALCGRLPLALAIVAARAAAYPHFPLSAIITKLKQAKGTLQGFRDDDGELDVHTAFSWSYRILSPDAARLFRLLSVHIGVDTSIEAAASIGGLSVPRAQALLDELTRIRFLTEHEPGRYLSHDLIRTYAIEQRRQFDSAEDQHEALGRLLDYYVHVSYQAYRSLPPHQIFPPPPPARPGVTTNKISDLKGALHWFNNERHVIQLLVKTAAEHGFLSATWYLAITIQHYYQRRGLAHDWETSTRIALDAAIQVGDTYVLSRVHRSLAGAYYLLQRNEEALEHLKRTEELLTELGSTTDFAYLYSNYGTVYSDLGREEEAVSYHRRALVLYEEAGDRKGEAISLHAMAVGLSLLDNNVDAIGLVNRAMDIYKSLADRHGEGNCWECLGVIHKNMGDTEQAVNCLKRAVEIYHEVHALAEAANVLIMLGDTMNHAATATREALSAWQTALSIYEELRLPSDGVRARLSEFTDN</sequence>
<dbReference type="PRINTS" id="PR00364">
    <property type="entry name" value="DISEASERSIST"/>
</dbReference>
<evidence type="ECO:0000256" key="5">
    <source>
        <dbReference type="PROSITE-ProRule" id="PRU00339"/>
    </source>
</evidence>
<evidence type="ECO:0000313" key="8">
    <source>
        <dbReference type="EMBL" id="MCE7006865.1"/>
    </source>
</evidence>
<dbReference type="SUPFAM" id="SSF52540">
    <property type="entry name" value="P-loop containing nucleoside triphosphate hydrolases"/>
    <property type="match status" value="1"/>
</dbReference>
<dbReference type="InterPro" id="IPR002182">
    <property type="entry name" value="NB-ARC"/>
</dbReference>
<dbReference type="SMART" id="SM01043">
    <property type="entry name" value="BTAD"/>
    <property type="match status" value="1"/>
</dbReference>
<dbReference type="InterPro" id="IPR001867">
    <property type="entry name" value="OmpR/PhoB-type_DNA-bd"/>
</dbReference>
<protein>
    <submittedName>
        <fullName evidence="8">Tetratricopeptide repeat protein</fullName>
    </submittedName>
</protein>
<feature type="repeat" description="TPR" evidence="5">
    <location>
        <begin position="763"/>
        <end position="796"/>
    </location>
</feature>
<dbReference type="InterPro" id="IPR019734">
    <property type="entry name" value="TPR_rpt"/>
</dbReference>
<dbReference type="InterPro" id="IPR005158">
    <property type="entry name" value="BTAD"/>
</dbReference>
<dbReference type="SUPFAM" id="SSF48452">
    <property type="entry name" value="TPR-like"/>
    <property type="match status" value="2"/>
</dbReference>
<evidence type="ECO:0000256" key="3">
    <source>
        <dbReference type="ARBA" id="ARBA00023125"/>
    </source>
</evidence>
<dbReference type="RefSeq" id="WP_233728289.1">
    <property type="nucleotide sequence ID" value="NZ_JAJVCN010000002.1"/>
</dbReference>
<dbReference type="PANTHER" id="PTHR35807:SF1">
    <property type="entry name" value="TRANSCRIPTIONAL REGULATOR REDD"/>
    <property type="match status" value="1"/>
</dbReference>
<keyword evidence="5" id="KW-0802">TPR repeat</keyword>
<dbReference type="PROSITE" id="PS50005">
    <property type="entry name" value="TPR"/>
    <property type="match status" value="1"/>
</dbReference>
<dbReference type="InterPro" id="IPR027417">
    <property type="entry name" value="P-loop_NTPase"/>
</dbReference>
<evidence type="ECO:0000313" key="9">
    <source>
        <dbReference type="Proteomes" id="UP001521150"/>
    </source>
</evidence>
<keyword evidence="4" id="KW-0804">Transcription</keyword>
<dbReference type="SUPFAM" id="SSF46894">
    <property type="entry name" value="C-terminal effector domain of the bipartite response regulators"/>
    <property type="match status" value="1"/>
</dbReference>
<feature type="DNA-binding region" description="OmpR/PhoB-type" evidence="6">
    <location>
        <begin position="1"/>
        <end position="101"/>
    </location>
</feature>
<evidence type="ECO:0000256" key="1">
    <source>
        <dbReference type="ARBA" id="ARBA00005820"/>
    </source>
</evidence>
<organism evidence="8 9">
    <name type="scientific">Kibdelosporangium philippinense</name>
    <dbReference type="NCBI Taxonomy" id="211113"/>
    <lineage>
        <taxon>Bacteria</taxon>
        <taxon>Bacillati</taxon>
        <taxon>Actinomycetota</taxon>
        <taxon>Actinomycetes</taxon>
        <taxon>Pseudonocardiales</taxon>
        <taxon>Pseudonocardiaceae</taxon>
        <taxon>Kibdelosporangium</taxon>
    </lineage>
</organism>
<dbReference type="Gene3D" id="1.25.40.10">
    <property type="entry name" value="Tetratricopeptide repeat domain"/>
    <property type="match status" value="2"/>
</dbReference>
<dbReference type="InterPro" id="IPR051677">
    <property type="entry name" value="AfsR-DnrI-RedD_regulator"/>
</dbReference>
<keyword evidence="2" id="KW-0805">Transcription regulation</keyword>
<dbReference type="InterPro" id="IPR011990">
    <property type="entry name" value="TPR-like_helical_dom_sf"/>
</dbReference>
<keyword evidence="3 6" id="KW-0238">DNA-binding</keyword>
<dbReference type="Proteomes" id="UP001521150">
    <property type="component" value="Unassembled WGS sequence"/>
</dbReference>
<evidence type="ECO:0000259" key="7">
    <source>
        <dbReference type="PROSITE" id="PS51755"/>
    </source>
</evidence>
<dbReference type="SMART" id="SM00862">
    <property type="entry name" value="Trans_reg_C"/>
    <property type="match status" value="1"/>
</dbReference>
<dbReference type="InterPro" id="IPR016032">
    <property type="entry name" value="Sig_transdc_resp-reg_C-effctor"/>
</dbReference>
<dbReference type="Pfam" id="PF13181">
    <property type="entry name" value="TPR_8"/>
    <property type="match status" value="1"/>
</dbReference>
<evidence type="ECO:0000256" key="2">
    <source>
        <dbReference type="ARBA" id="ARBA00023015"/>
    </source>
</evidence>
<keyword evidence="9" id="KW-1185">Reference proteome</keyword>
<comment type="caution">
    <text evidence="8">The sequence shown here is derived from an EMBL/GenBank/DDBJ whole genome shotgun (WGS) entry which is preliminary data.</text>
</comment>
<dbReference type="SMART" id="SM00028">
    <property type="entry name" value="TPR"/>
    <property type="match status" value="5"/>
</dbReference>
<dbReference type="EMBL" id="JAJVCN010000002">
    <property type="protein sequence ID" value="MCE7006865.1"/>
    <property type="molecule type" value="Genomic_DNA"/>
</dbReference>
<accession>A0ABS8ZIT6</accession>
<dbReference type="Pfam" id="PF00486">
    <property type="entry name" value="Trans_reg_C"/>
    <property type="match status" value="1"/>
</dbReference>